<name>A0A6J8A404_MYTCO</name>
<sequence length="230" mass="26508">MNNTELPTVAEDPKIHILTIKNIRRLKADYDLLQMFEMVQTTVIFLSLLFGFLFLLYPLYERRRRTTVWSLWWTTLFGFIQICYCAANVFVAKHVHLKAKPGSIQCSDFYSIPMICDVLSIAVLVGSAIGVHFRNSKSVILKYVFFTYTILCTLSVIALQSLTNRHQPNEIELTPNIQLQPISCCLNPNEHLLIIACEYVLLYIPMGVVLLMVYSRSRKTITGNQYSFRI</sequence>
<feature type="transmembrane region" description="Helical" evidence="1">
    <location>
        <begin position="110"/>
        <end position="131"/>
    </location>
</feature>
<dbReference type="AlphaFoldDB" id="A0A6J8A404"/>
<evidence type="ECO:0000313" key="3">
    <source>
        <dbReference type="Proteomes" id="UP000507470"/>
    </source>
</evidence>
<dbReference type="Proteomes" id="UP000507470">
    <property type="component" value="Unassembled WGS sequence"/>
</dbReference>
<evidence type="ECO:0000256" key="1">
    <source>
        <dbReference type="SAM" id="Phobius"/>
    </source>
</evidence>
<feature type="transmembrane region" description="Helical" evidence="1">
    <location>
        <begin position="71"/>
        <end position="90"/>
    </location>
</feature>
<keyword evidence="1" id="KW-0472">Membrane</keyword>
<keyword evidence="1" id="KW-0812">Transmembrane</keyword>
<feature type="transmembrane region" description="Helical" evidence="1">
    <location>
        <begin position="143"/>
        <end position="162"/>
    </location>
</feature>
<protein>
    <submittedName>
        <fullName evidence="2">Uncharacterized protein</fullName>
    </submittedName>
</protein>
<feature type="transmembrane region" description="Helical" evidence="1">
    <location>
        <begin position="192"/>
        <end position="214"/>
    </location>
</feature>
<evidence type="ECO:0000313" key="2">
    <source>
        <dbReference type="EMBL" id="CAC5360770.1"/>
    </source>
</evidence>
<keyword evidence="3" id="KW-1185">Reference proteome</keyword>
<dbReference type="OrthoDB" id="6120951at2759"/>
<organism evidence="2 3">
    <name type="scientific">Mytilus coruscus</name>
    <name type="common">Sea mussel</name>
    <dbReference type="NCBI Taxonomy" id="42192"/>
    <lineage>
        <taxon>Eukaryota</taxon>
        <taxon>Metazoa</taxon>
        <taxon>Spiralia</taxon>
        <taxon>Lophotrochozoa</taxon>
        <taxon>Mollusca</taxon>
        <taxon>Bivalvia</taxon>
        <taxon>Autobranchia</taxon>
        <taxon>Pteriomorphia</taxon>
        <taxon>Mytilida</taxon>
        <taxon>Mytiloidea</taxon>
        <taxon>Mytilidae</taxon>
        <taxon>Mytilinae</taxon>
        <taxon>Mytilus</taxon>
    </lineage>
</organism>
<gene>
    <name evidence="2" type="ORF">MCOR_3140</name>
</gene>
<feature type="transmembrane region" description="Helical" evidence="1">
    <location>
        <begin position="38"/>
        <end position="59"/>
    </location>
</feature>
<dbReference type="EMBL" id="CACVKT020000572">
    <property type="protein sequence ID" value="CAC5360770.1"/>
    <property type="molecule type" value="Genomic_DNA"/>
</dbReference>
<proteinExistence type="predicted"/>
<reference evidence="2 3" key="1">
    <citation type="submission" date="2020-06" db="EMBL/GenBank/DDBJ databases">
        <authorList>
            <person name="Li R."/>
            <person name="Bekaert M."/>
        </authorList>
    </citation>
    <scope>NUCLEOTIDE SEQUENCE [LARGE SCALE GENOMIC DNA]</scope>
    <source>
        <strain evidence="3">wild</strain>
    </source>
</reference>
<accession>A0A6J8A404</accession>
<keyword evidence="1" id="KW-1133">Transmembrane helix</keyword>